<protein>
    <recommendedName>
        <fullName evidence="1">N-acyl amino acid synthase FeeM catalytic core domain-containing protein</fullName>
    </recommendedName>
</protein>
<dbReference type="InterPro" id="IPR016181">
    <property type="entry name" value="Acyl_CoA_acyltransferase"/>
</dbReference>
<accession>A0A917YXL6</accession>
<dbReference type="SUPFAM" id="SSF55729">
    <property type="entry name" value="Acyl-CoA N-acyltransferases (Nat)"/>
    <property type="match status" value="1"/>
</dbReference>
<dbReference type="Proteomes" id="UP000606935">
    <property type="component" value="Unassembled WGS sequence"/>
</dbReference>
<keyword evidence="3" id="KW-1185">Reference proteome</keyword>
<reference evidence="2" key="2">
    <citation type="submission" date="2020-09" db="EMBL/GenBank/DDBJ databases">
        <authorList>
            <person name="Sun Q."/>
            <person name="Zhou Y."/>
        </authorList>
    </citation>
    <scope>NUCLEOTIDE SEQUENCE</scope>
    <source>
        <strain evidence="2">CGMCC 1.7086</strain>
    </source>
</reference>
<name>A0A917YXL6_9ALTE</name>
<dbReference type="Pfam" id="PF21926">
    <property type="entry name" value="FeeM"/>
    <property type="match status" value="1"/>
</dbReference>
<dbReference type="InterPro" id="IPR054597">
    <property type="entry name" value="FeeM_cat"/>
</dbReference>
<evidence type="ECO:0000313" key="3">
    <source>
        <dbReference type="Proteomes" id="UP000606935"/>
    </source>
</evidence>
<evidence type="ECO:0000259" key="1">
    <source>
        <dbReference type="Pfam" id="PF21926"/>
    </source>
</evidence>
<feature type="domain" description="N-acyl amino acid synthase FeeM catalytic core" evidence="1">
    <location>
        <begin position="15"/>
        <end position="170"/>
    </location>
</feature>
<comment type="caution">
    <text evidence="2">The sequence shown here is derived from an EMBL/GenBank/DDBJ whole genome shotgun (WGS) entry which is preliminary data.</text>
</comment>
<reference evidence="2" key="1">
    <citation type="journal article" date="2014" name="Int. J. Syst. Evol. Microbiol.">
        <title>Complete genome sequence of Corynebacterium casei LMG S-19264T (=DSM 44701T), isolated from a smear-ripened cheese.</title>
        <authorList>
            <consortium name="US DOE Joint Genome Institute (JGI-PGF)"/>
            <person name="Walter F."/>
            <person name="Albersmeier A."/>
            <person name="Kalinowski J."/>
            <person name="Ruckert C."/>
        </authorList>
    </citation>
    <scope>NUCLEOTIDE SEQUENCE</scope>
    <source>
        <strain evidence="2">CGMCC 1.7086</strain>
    </source>
</reference>
<dbReference type="Gene3D" id="3.40.630.30">
    <property type="match status" value="1"/>
</dbReference>
<proteinExistence type="predicted"/>
<gene>
    <name evidence="2" type="ORF">GCM10010982_16880</name>
</gene>
<dbReference type="AlphaFoldDB" id="A0A917YXL6"/>
<sequence>MEIRLAKEEHDISESYRLRYRVYVEEEGYFRENEDREIKDGFDERKDTRIFNAIYKGTVIGTLRTNIDNNSILPPELIYDYSKFRKQAALRYAAPVKFGSAGMLAISRKWRYQRHALTSLLKSSCLYGLNNDVTHILVTINKRSITLYKKLGYNVIEDEIWVEDVGEYVFPATVELYKLYSKLTIR</sequence>
<dbReference type="EMBL" id="BMLS01000002">
    <property type="protein sequence ID" value="GGO68296.1"/>
    <property type="molecule type" value="Genomic_DNA"/>
</dbReference>
<evidence type="ECO:0000313" key="2">
    <source>
        <dbReference type="EMBL" id="GGO68296.1"/>
    </source>
</evidence>
<organism evidence="2 3">
    <name type="scientific">Bowmanella pacifica</name>
    <dbReference type="NCBI Taxonomy" id="502051"/>
    <lineage>
        <taxon>Bacteria</taxon>
        <taxon>Pseudomonadati</taxon>
        <taxon>Pseudomonadota</taxon>
        <taxon>Gammaproteobacteria</taxon>
        <taxon>Alteromonadales</taxon>
        <taxon>Alteromonadaceae</taxon>
        <taxon>Bowmanella</taxon>
    </lineage>
</organism>